<name>A0A7W6Q735_9HYPH</name>
<evidence type="ECO:0000256" key="1">
    <source>
        <dbReference type="SAM" id="MobiDB-lite"/>
    </source>
</evidence>
<feature type="region of interest" description="Disordered" evidence="1">
    <location>
        <begin position="1"/>
        <end position="27"/>
    </location>
</feature>
<reference evidence="2 3" key="1">
    <citation type="submission" date="2020-08" db="EMBL/GenBank/DDBJ databases">
        <title>Genomic Encyclopedia of Type Strains, Phase IV (KMG-V): Genome sequencing to study the core and pangenomes of soil and plant-associated prokaryotes.</title>
        <authorList>
            <person name="Whitman W."/>
        </authorList>
    </citation>
    <scope>NUCLEOTIDE SEQUENCE [LARGE SCALE GENOMIC DNA]</scope>
    <source>
        <strain evidence="2 3">SEMIA 4074</strain>
    </source>
</reference>
<accession>A0A7W6Q735</accession>
<evidence type="ECO:0000313" key="3">
    <source>
        <dbReference type="Proteomes" id="UP000524492"/>
    </source>
</evidence>
<dbReference type="EMBL" id="JACIFV010000005">
    <property type="protein sequence ID" value="MBB4191790.1"/>
    <property type="molecule type" value="Genomic_DNA"/>
</dbReference>
<sequence length="87" mass="9174">MANDGSARSLKLGPPAGGNRSREALASDMMLEMDLPEDDLGKLTEVSECRPKRWPHDAAFSAEHLPPAFSTKRAGGPVRGKASISAG</sequence>
<dbReference type="AlphaFoldDB" id="A0A7W6Q735"/>
<feature type="region of interest" description="Disordered" evidence="1">
    <location>
        <begin position="65"/>
        <end position="87"/>
    </location>
</feature>
<organism evidence="2 3">
    <name type="scientific">Rhizobium aethiopicum</name>
    <dbReference type="NCBI Taxonomy" id="1138170"/>
    <lineage>
        <taxon>Bacteria</taxon>
        <taxon>Pseudomonadati</taxon>
        <taxon>Pseudomonadota</taxon>
        <taxon>Alphaproteobacteria</taxon>
        <taxon>Hyphomicrobiales</taxon>
        <taxon>Rhizobiaceae</taxon>
        <taxon>Rhizobium/Agrobacterium group</taxon>
        <taxon>Rhizobium</taxon>
    </lineage>
</organism>
<proteinExistence type="predicted"/>
<gene>
    <name evidence="2" type="ORF">GGD53_001943</name>
</gene>
<protein>
    <submittedName>
        <fullName evidence="2">Uncharacterized protein</fullName>
    </submittedName>
</protein>
<keyword evidence="3" id="KW-1185">Reference proteome</keyword>
<evidence type="ECO:0000313" key="2">
    <source>
        <dbReference type="EMBL" id="MBB4191790.1"/>
    </source>
</evidence>
<comment type="caution">
    <text evidence="2">The sequence shown here is derived from an EMBL/GenBank/DDBJ whole genome shotgun (WGS) entry which is preliminary data.</text>
</comment>
<dbReference type="Proteomes" id="UP000524492">
    <property type="component" value="Unassembled WGS sequence"/>
</dbReference>